<dbReference type="HOGENOM" id="CLU_1246276_0_0_1"/>
<dbReference type="EMBL" id="ADMH02001943">
    <property type="protein sequence ID" value="ETN60391.1"/>
    <property type="molecule type" value="Genomic_DNA"/>
</dbReference>
<evidence type="ECO:0000313" key="4">
    <source>
        <dbReference type="Proteomes" id="UP000000673"/>
    </source>
</evidence>
<dbReference type="InterPro" id="IPR009003">
    <property type="entry name" value="Peptidase_S1_PA"/>
</dbReference>
<dbReference type="AlphaFoldDB" id="W5J8W2"/>
<accession>W5J8W2</accession>
<dbReference type="VEuPathDB" id="VectorBase:ADAC007989"/>
<sequence length="222" mass="24164">MKEQKSGYFAKAQQENGSDLESDVESADSADAAEQNGTNQSGSNRVARIYNGEDVTDSESDVESADSADAVEQHGTNQSGSNRVGRIYSGVPATSVNQPYAALIVANSDSGASQLAGAIINNTQVLTSASGLLSLGNITSHRENSEVCQATGNQHSMEPRYPFDTEYYPIYTNNYRADNKYYCADNNDYCADYKYYCADNKYYCADNNYYSNDTNNCSINTS</sequence>
<feature type="region of interest" description="Disordered" evidence="1">
    <location>
        <begin position="1"/>
        <end position="85"/>
    </location>
</feature>
<evidence type="ECO:0000313" key="3">
    <source>
        <dbReference type="EnsemblMetazoa" id="ADAC007989-PA"/>
    </source>
</evidence>
<feature type="compositionally biased region" description="Acidic residues" evidence="1">
    <location>
        <begin position="54"/>
        <end position="66"/>
    </location>
</feature>
<reference evidence="3" key="4">
    <citation type="submission" date="2015-06" db="UniProtKB">
        <authorList>
            <consortium name="EnsemblMetazoa"/>
        </authorList>
    </citation>
    <scope>IDENTIFICATION</scope>
</reference>
<reference evidence="2 4" key="1">
    <citation type="journal article" date="2010" name="BMC Genomics">
        <title>Combination of measures distinguishes pre-miRNAs from other stem-loops in the genome of the newly sequenced Anopheles darlingi.</title>
        <authorList>
            <person name="Mendes N.D."/>
            <person name="Freitas A.T."/>
            <person name="Vasconcelos A.T."/>
            <person name="Sagot M.F."/>
        </authorList>
    </citation>
    <scope>NUCLEOTIDE SEQUENCE</scope>
</reference>
<evidence type="ECO:0000256" key="1">
    <source>
        <dbReference type="SAM" id="MobiDB-lite"/>
    </source>
</evidence>
<dbReference type="SUPFAM" id="SSF50494">
    <property type="entry name" value="Trypsin-like serine proteases"/>
    <property type="match status" value="1"/>
</dbReference>
<dbReference type="Proteomes" id="UP000000673">
    <property type="component" value="Unassembled WGS sequence"/>
</dbReference>
<gene>
    <name evidence="2" type="ORF">AND_007989</name>
</gene>
<protein>
    <submittedName>
        <fullName evidence="2 3">Uncharacterized protein</fullName>
    </submittedName>
</protein>
<dbReference type="VEuPathDB" id="VectorBase:ADAR2_008093"/>
<dbReference type="EnsemblMetazoa" id="ADAC007989-RA">
    <property type="protein sequence ID" value="ADAC007989-PA"/>
    <property type="gene ID" value="ADAC007989"/>
</dbReference>
<keyword evidence="4" id="KW-1185">Reference proteome</keyword>
<proteinExistence type="predicted"/>
<reference evidence="2" key="3">
    <citation type="journal article" date="2013" name="Nucleic Acids Res.">
        <title>The genome of Anopheles darlingi, the main neotropical malaria vector.</title>
        <authorList>
            <person name="Marinotti O."/>
            <person name="Cerqueira G.C."/>
            <person name="de Almeida L.G."/>
            <person name="Ferro M.I."/>
            <person name="Loreto E.L."/>
            <person name="Zaha A."/>
            <person name="Teixeira S.M."/>
            <person name="Wespiser A.R."/>
            <person name="Almeida E Silva A."/>
            <person name="Schlindwein A.D."/>
            <person name="Pacheco A.C."/>
            <person name="Silva A.L."/>
            <person name="Graveley B.R."/>
            <person name="Walenz B.P."/>
            <person name="Lima Bde A."/>
            <person name="Ribeiro C.A."/>
            <person name="Nunes-Silva C.G."/>
            <person name="de Carvalho C.R."/>
            <person name="Soares C.M."/>
            <person name="de Menezes C.B."/>
            <person name="Matiolli C."/>
            <person name="Caffrey D."/>
            <person name="Araujo D.A."/>
            <person name="de Oliveira D.M."/>
            <person name="Golenbock D."/>
            <person name="Grisard E.C."/>
            <person name="Fantinatti-Garboggini F."/>
            <person name="de Carvalho F.M."/>
            <person name="Barcellos F.G."/>
            <person name="Prosdocimi F."/>
            <person name="May G."/>
            <person name="Azevedo Junior G.M."/>
            <person name="Guimaraes G.M."/>
            <person name="Goldman G.H."/>
            <person name="Padilha I.Q."/>
            <person name="Batista Jda S."/>
            <person name="Ferro J.A."/>
            <person name="Ribeiro J.M."/>
            <person name="Fietto J.L."/>
            <person name="Dabbas K.M."/>
            <person name="Cerdeira L."/>
            <person name="Agnez-Lima L.F."/>
            <person name="Brocchi M."/>
            <person name="de Carvalho M.O."/>
            <person name="Teixeira Mde M."/>
            <person name="Diniz Maia Mde M."/>
            <person name="Goldman M.H."/>
            <person name="Cruz Schneider M.P."/>
            <person name="Felipe M.S."/>
            <person name="Hungria M."/>
            <person name="Nicolas M.F."/>
            <person name="Pereira M."/>
            <person name="Montes M.A."/>
            <person name="Cantao M.E."/>
            <person name="Vincentz M."/>
            <person name="Rafael M.S."/>
            <person name="Silverman N."/>
            <person name="Stoco P.H."/>
            <person name="Souza R.C."/>
            <person name="Vicentini R."/>
            <person name="Gazzinelli R.T."/>
            <person name="Neves Rde O."/>
            <person name="Silva R."/>
            <person name="Astolfi-Filho S."/>
            <person name="Maciel T.E."/>
            <person name="Urmenyi T.P."/>
            <person name="Tadei W.P."/>
            <person name="Camargo E.P."/>
            <person name="de Vasconcelos A.T."/>
        </authorList>
    </citation>
    <scope>NUCLEOTIDE SEQUENCE</scope>
</reference>
<feature type="compositionally biased region" description="Polar residues" evidence="1">
    <location>
        <begin position="35"/>
        <end position="44"/>
    </location>
</feature>
<organism evidence="2">
    <name type="scientific">Anopheles darlingi</name>
    <name type="common">Mosquito</name>
    <dbReference type="NCBI Taxonomy" id="43151"/>
    <lineage>
        <taxon>Eukaryota</taxon>
        <taxon>Metazoa</taxon>
        <taxon>Ecdysozoa</taxon>
        <taxon>Arthropoda</taxon>
        <taxon>Hexapoda</taxon>
        <taxon>Insecta</taxon>
        <taxon>Pterygota</taxon>
        <taxon>Neoptera</taxon>
        <taxon>Endopterygota</taxon>
        <taxon>Diptera</taxon>
        <taxon>Nematocera</taxon>
        <taxon>Culicoidea</taxon>
        <taxon>Culicidae</taxon>
        <taxon>Anophelinae</taxon>
        <taxon>Anopheles</taxon>
    </lineage>
</organism>
<feature type="compositionally biased region" description="Acidic residues" evidence="1">
    <location>
        <begin position="18"/>
        <end position="28"/>
    </location>
</feature>
<reference evidence="2" key="2">
    <citation type="submission" date="2010-05" db="EMBL/GenBank/DDBJ databases">
        <authorList>
            <person name="Almeida L.G."/>
            <person name="Nicolas M.F."/>
            <person name="Souza R.C."/>
            <person name="Vasconcelos A.T.R."/>
        </authorList>
    </citation>
    <scope>NUCLEOTIDE SEQUENCE</scope>
</reference>
<evidence type="ECO:0000313" key="2">
    <source>
        <dbReference type="EMBL" id="ETN60391.1"/>
    </source>
</evidence>
<name>W5J8W2_ANODA</name>